<name>A0A8X6VML9_TRICX</name>
<dbReference type="PROSITE" id="PS50102">
    <property type="entry name" value="RRM"/>
    <property type="match status" value="1"/>
</dbReference>
<dbReference type="Proteomes" id="UP000887159">
    <property type="component" value="Unassembled WGS sequence"/>
</dbReference>
<dbReference type="InterPro" id="IPR038876">
    <property type="entry name" value="ENOX"/>
</dbReference>
<dbReference type="PANTHER" id="PTHR16001">
    <property type="entry name" value="ECTO-NOX DISULFIDE-THIOL EXCHANGER"/>
    <property type="match status" value="1"/>
</dbReference>
<dbReference type="Gene3D" id="3.30.70.330">
    <property type="match status" value="1"/>
</dbReference>
<dbReference type="GO" id="GO:0016491">
    <property type="term" value="F:oxidoreductase activity"/>
    <property type="evidence" value="ECO:0007669"/>
    <property type="project" value="InterPro"/>
</dbReference>
<dbReference type="InterPro" id="IPR000504">
    <property type="entry name" value="RRM_dom"/>
</dbReference>
<feature type="region of interest" description="Disordered" evidence="4">
    <location>
        <begin position="1"/>
        <end position="96"/>
    </location>
</feature>
<dbReference type="GO" id="GO:0009897">
    <property type="term" value="C:external side of plasma membrane"/>
    <property type="evidence" value="ECO:0007669"/>
    <property type="project" value="InterPro"/>
</dbReference>
<reference evidence="6" key="1">
    <citation type="submission" date="2020-08" db="EMBL/GenBank/DDBJ databases">
        <title>Multicomponent nature underlies the extraordinary mechanical properties of spider dragline silk.</title>
        <authorList>
            <person name="Kono N."/>
            <person name="Nakamura H."/>
            <person name="Mori M."/>
            <person name="Yoshida Y."/>
            <person name="Ohtoshi R."/>
            <person name="Malay A.D."/>
            <person name="Moran D.A.P."/>
            <person name="Tomita M."/>
            <person name="Numata K."/>
            <person name="Arakawa K."/>
        </authorList>
    </citation>
    <scope>NUCLEOTIDE SEQUENCE</scope>
</reference>
<dbReference type="GO" id="GO:0007624">
    <property type="term" value="P:ultradian rhythm"/>
    <property type="evidence" value="ECO:0007669"/>
    <property type="project" value="InterPro"/>
</dbReference>
<evidence type="ECO:0000313" key="7">
    <source>
        <dbReference type="Proteomes" id="UP000887159"/>
    </source>
</evidence>
<evidence type="ECO:0000256" key="4">
    <source>
        <dbReference type="SAM" id="MobiDB-lite"/>
    </source>
</evidence>
<feature type="compositionally biased region" description="Low complexity" evidence="4">
    <location>
        <begin position="16"/>
        <end position="31"/>
    </location>
</feature>
<dbReference type="PANTHER" id="PTHR16001:SF4">
    <property type="entry name" value="ECTO-NOX DISULFIDE-THIOL EXCHANGER 1-LIKE PROTEIN"/>
    <property type="match status" value="1"/>
</dbReference>
<keyword evidence="7" id="KW-1185">Reference proteome</keyword>
<dbReference type="Pfam" id="PF00076">
    <property type="entry name" value="RRM_1"/>
    <property type="match status" value="1"/>
</dbReference>
<feature type="coiled-coil region" evidence="3">
    <location>
        <begin position="561"/>
        <end position="588"/>
    </location>
</feature>
<protein>
    <submittedName>
        <fullName evidence="6">Ecto-NOX disulfide-thiol exchanger 1</fullName>
    </submittedName>
</protein>
<accession>A0A8X6VML9</accession>
<comment type="caution">
    <text evidence="6">The sequence shown here is derived from an EMBL/GenBank/DDBJ whole genome shotgun (WGS) entry which is preliminary data.</text>
</comment>
<dbReference type="InterPro" id="IPR035979">
    <property type="entry name" value="RBD_domain_sf"/>
</dbReference>
<evidence type="ECO:0000256" key="1">
    <source>
        <dbReference type="ARBA" id="ARBA00022884"/>
    </source>
</evidence>
<sequence>MEGNNNSEHKNKFQYSSEGLTSRSTLSTSNSHWQDKSRDRKVKKRSPTPDDDWDKSSKFKDMLERIKKEANDKKLDVKDEPKEEQKSDIAGPSHQITASLQQQIAATVPQTQPVIHQQPICSVPYSSYGYGPSESYMDPNQGNYGMMPPYNIMPMPAQWPVNNPLAIPVTNVEIHPNVCSTSVSNGTVSSTNTAMMPYPYMNMANDSNFYGMIPPVENYYSQQVMTTPNVIPNFNLYTTIILSNAVLTPPLPGEKRSRRPKPDGCRTVFVGNLPEKITQDIIKEAFERCGEIFIIRMSDKRFCHIRFMDMESVEQALLLSGYRIKIENKDEPAYNGKIHVDYAIARDDQHDFECRKRQMEREERHRQLNTFRPPSPPQMPHYSEHEATVLSEKLRNEETFKEGVRVLITWLERGECSKKNSGSFYSMLQSASSHTKKLANEKLKCEEEVQKAREKLEMKTRSIQLELTEIEKVYTAAAVQKNWDHFSKNQRRHIEDWKKEIANFSAALITARVEEDMDLDIEESNVEEYSNEEQPDNSELYDLKDELDATNHQLCLTQKELEDLKITNDKYEKEILKLKEALEESKKIGKAENCKNITEDRSYSEKIRQKIPVTNSYAQCVPYKVDISDNETCLVALISIFLHVHPFGANIDYICSYLVKTHPTIITRDIESLMRKFPNIFKEESTGIGATLEKKWMFVGFIH</sequence>
<evidence type="ECO:0000313" key="6">
    <source>
        <dbReference type="EMBL" id="GFY13793.1"/>
    </source>
</evidence>
<evidence type="ECO:0000256" key="3">
    <source>
        <dbReference type="SAM" id="Coils"/>
    </source>
</evidence>
<evidence type="ECO:0000259" key="5">
    <source>
        <dbReference type="PROSITE" id="PS50102"/>
    </source>
</evidence>
<dbReference type="GO" id="GO:0003723">
    <property type="term" value="F:RNA binding"/>
    <property type="evidence" value="ECO:0007669"/>
    <property type="project" value="UniProtKB-UniRule"/>
</dbReference>
<feature type="compositionally biased region" description="Basic and acidic residues" evidence="4">
    <location>
        <begin position="54"/>
        <end position="87"/>
    </location>
</feature>
<feature type="domain" description="RRM" evidence="5">
    <location>
        <begin position="266"/>
        <end position="345"/>
    </location>
</feature>
<dbReference type="AlphaFoldDB" id="A0A8X6VML9"/>
<dbReference type="SMART" id="SM00360">
    <property type="entry name" value="RRM"/>
    <property type="match status" value="1"/>
</dbReference>
<dbReference type="InterPro" id="IPR012677">
    <property type="entry name" value="Nucleotide-bd_a/b_plait_sf"/>
</dbReference>
<dbReference type="EMBL" id="BMAU01021323">
    <property type="protein sequence ID" value="GFY13793.1"/>
    <property type="molecule type" value="Genomic_DNA"/>
</dbReference>
<evidence type="ECO:0000256" key="2">
    <source>
        <dbReference type="PROSITE-ProRule" id="PRU00176"/>
    </source>
</evidence>
<organism evidence="6 7">
    <name type="scientific">Trichonephila clavipes</name>
    <name type="common">Golden silk orbweaver</name>
    <name type="synonym">Nephila clavipes</name>
    <dbReference type="NCBI Taxonomy" id="2585209"/>
    <lineage>
        <taxon>Eukaryota</taxon>
        <taxon>Metazoa</taxon>
        <taxon>Ecdysozoa</taxon>
        <taxon>Arthropoda</taxon>
        <taxon>Chelicerata</taxon>
        <taxon>Arachnida</taxon>
        <taxon>Araneae</taxon>
        <taxon>Araneomorphae</taxon>
        <taxon>Entelegynae</taxon>
        <taxon>Araneoidea</taxon>
        <taxon>Nephilidae</taxon>
        <taxon>Trichonephila</taxon>
    </lineage>
</organism>
<proteinExistence type="predicted"/>
<keyword evidence="3" id="KW-0175">Coiled coil</keyword>
<feature type="coiled-coil region" evidence="3">
    <location>
        <begin position="435"/>
        <end position="462"/>
    </location>
</feature>
<dbReference type="SUPFAM" id="SSF54928">
    <property type="entry name" value="RNA-binding domain, RBD"/>
    <property type="match status" value="1"/>
</dbReference>
<gene>
    <name evidence="6" type="primary">ENOX1</name>
    <name evidence="6" type="ORF">TNCV_4961621</name>
</gene>
<keyword evidence="1 2" id="KW-0694">RNA-binding</keyword>